<feature type="domain" description="Methylamine utilisation protein MauE" evidence="6">
    <location>
        <begin position="1"/>
        <end position="130"/>
    </location>
</feature>
<proteinExistence type="predicted"/>
<sequence length="176" mass="17941">MAYVLLSCQVLLAVVFLVSATGKLRPAGVRALRRTLRELGLPARLIPLTATAVITAEAAAGLLVLPTPTAPYGLVLAALLLAALTAGVARVVIGRRAVSCACFGPSVRPLRGVHLVRNGLLLLAAGCGLVLLPAAGPANAEVLAVAVAVGSVAALVLIGLDDITELFFPSTIRRRT</sequence>
<feature type="transmembrane region" description="Helical" evidence="5">
    <location>
        <begin position="113"/>
        <end position="135"/>
    </location>
</feature>
<accession>A0A0F7FRQ9</accession>
<evidence type="ECO:0000256" key="1">
    <source>
        <dbReference type="ARBA" id="ARBA00004141"/>
    </source>
</evidence>
<evidence type="ECO:0000259" key="6">
    <source>
        <dbReference type="Pfam" id="PF07291"/>
    </source>
</evidence>
<dbReference type="RefSeq" id="WP_046723383.1">
    <property type="nucleotide sequence ID" value="NZ_CP009922.3"/>
</dbReference>
<evidence type="ECO:0000256" key="4">
    <source>
        <dbReference type="ARBA" id="ARBA00023136"/>
    </source>
</evidence>
<dbReference type="GO" id="GO:0016020">
    <property type="term" value="C:membrane"/>
    <property type="evidence" value="ECO:0007669"/>
    <property type="project" value="UniProtKB-SubCell"/>
</dbReference>
<feature type="transmembrane region" description="Helical" evidence="5">
    <location>
        <begin position="44"/>
        <end position="65"/>
    </location>
</feature>
<evidence type="ECO:0000313" key="8">
    <source>
        <dbReference type="Proteomes" id="UP000034034"/>
    </source>
</evidence>
<evidence type="ECO:0000313" key="7">
    <source>
        <dbReference type="EMBL" id="AKG42939.1"/>
    </source>
</evidence>
<dbReference type="EMBL" id="CP009922">
    <property type="protein sequence ID" value="AKG42939.1"/>
    <property type="molecule type" value="Genomic_DNA"/>
</dbReference>
<name>A0A0F7FRQ9_9ACTN</name>
<dbReference type="InterPro" id="IPR009908">
    <property type="entry name" value="Methylamine_util_MauE"/>
</dbReference>
<reference evidence="7" key="1">
    <citation type="submission" date="2019-08" db="EMBL/GenBank/DDBJ databases">
        <title>Complete genome sequence of a mangrove-derived Streptomyces xiamenensis.</title>
        <authorList>
            <person name="Xu J."/>
        </authorList>
    </citation>
    <scope>NUCLEOTIDE SEQUENCE</scope>
    <source>
        <strain evidence="7">318</strain>
    </source>
</reference>
<dbReference type="Proteomes" id="UP000034034">
    <property type="component" value="Chromosome"/>
</dbReference>
<keyword evidence="3 5" id="KW-1133">Transmembrane helix</keyword>
<feature type="transmembrane region" description="Helical" evidence="5">
    <location>
        <begin position="142"/>
        <end position="160"/>
    </location>
</feature>
<evidence type="ECO:0000256" key="5">
    <source>
        <dbReference type="SAM" id="Phobius"/>
    </source>
</evidence>
<gene>
    <name evidence="7" type="ORF">SXIM_15550</name>
</gene>
<dbReference type="KEGG" id="sxi:SXIM_15550"/>
<evidence type="ECO:0000256" key="2">
    <source>
        <dbReference type="ARBA" id="ARBA00022692"/>
    </source>
</evidence>
<feature type="transmembrane region" description="Helical" evidence="5">
    <location>
        <begin position="72"/>
        <end position="93"/>
    </location>
</feature>
<dbReference type="STRING" id="408015.SXIM_15550"/>
<evidence type="ECO:0000256" key="3">
    <source>
        <dbReference type="ARBA" id="ARBA00022989"/>
    </source>
</evidence>
<dbReference type="GO" id="GO:0030416">
    <property type="term" value="P:methylamine metabolic process"/>
    <property type="evidence" value="ECO:0007669"/>
    <property type="project" value="InterPro"/>
</dbReference>
<organism evidence="7 8">
    <name type="scientific">Streptomyces xiamenensis</name>
    <dbReference type="NCBI Taxonomy" id="408015"/>
    <lineage>
        <taxon>Bacteria</taxon>
        <taxon>Bacillati</taxon>
        <taxon>Actinomycetota</taxon>
        <taxon>Actinomycetes</taxon>
        <taxon>Kitasatosporales</taxon>
        <taxon>Streptomycetaceae</taxon>
        <taxon>Streptomyces</taxon>
    </lineage>
</organism>
<keyword evidence="2 5" id="KW-0812">Transmembrane</keyword>
<dbReference type="HOGENOM" id="CLU_101331_1_0_11"/>
<protein>
    <submittedName>
        <fullName evidence="7">Membrane protein</fullName>
    </submittedName>
</protein>
<comment type="subcellular location">
    <subcellularLocation>
        <location evidence="1">Membrane</location>
        <topology evidence="1">Multi-pass membrane protein</topology>
    </subcellularLocation>
</comment>
<keyword evidence="4 5" id="KW-0472">Membrane</keyword>
<dbReference type="Pfam" id="PF07291">
    <property type="entry name" value="MauE"/>
    <property type="match status" value="1"/>
</dbReference>
<keyword evidence="8" id="KW-1185">Reference proteome</keyword>
<dbReference type="PATRIC" id="fig|408015.6.peg.1591"/>
<dbReference type="AlphaFoldDB" id="A0A0F7FRQ9"/>